<dbReference type="Proteomes" id="UP001370490">
    <property type="component" value="Unassembled WGS sequence"/>
</dbReference>
<reference evidence="11 12" key="1">
    <citation type="submission" date="2023-12" db="EMBL/GenBank/DDBJ databases">
        <title>A high-quality genome assembly for Dillenia turbinata (Dilleniales).</title>
        <authorList>
            <person name="Chanderbali A."/>
        </authorList>
    </citation>
    <scope>NUCLEOTIDE SEQUENCE [LARGE SCALE GENOMIC DNA]</scope>
    <source>
        <strain evidence="11">LSX21</strain>
        <tissue evidence="11">Leaf</tissue>
    </source>
</reference>
<dbReference type="InterPro" id="IPR034197">
    <property type="entry name" value="Peptidases_S8_3"/>
</dbReference>
<evidence type="ECO:0000256" key="1">
    <source>
        <dbReference type="ARBA" id="ARBA00011073"/>
    </source>
</evidence>
<comment type="similarity">
    <text evidence="1 7">Belongs to the peptidase S8 family.</text>
</comment>
<evidence type="ECO:0000256" key="4">
    <source>
        <dbReference type="ARBA" id="ARBA00022801"/>
    </source>
</evidence>
<dbReference type="FunFam" id="3.50.30.30:FF:000005">
    <property type="entry name" value="subtilisin-like protease SBT1.5"/>
    <property type="match status" value="1"/>
</dbReference>
<dbReference type="Pfam" id="PF00082">
    <property type="entry name" value="Peptidase_S8"/>
    <property type="match status" value="1"/>
</dbReference>
<keyword evidence="4" id="KW-0378">Hydrolase</keyword>
<evidence type="ECO:0000256" key="2">
    <source>
        <dbReference type="ARBA" id="ARBA00022670"/>
    </source>
</evidence>
<keyword evidence="2" id="KW-0645">Protease</keyword>
<gene>
    <name evidence="11" type="ORF">RJ641_030133</name>
</gene>
<comment type="caution">
    <text evidence="11">The sequence shown here is derived from an EMBL/GenBank/DDBJ whole genome shotgun (WGS) entry which is preliminary data.</text>
</comment>
<dbReference type="InterPro" id="IPR015500">
    <property type="entry name" value="Peptidase_S8_subtilisin-rel"/>
</dbReference>
<organism evidence="11 12">
    <name type="scientific">Dillenia turbinata</name>
    <dbReference type="NCBI Taxonomy" id="194707"/>
    <lineage>
        <taxon>Eukaryota</taxon>
        <taxon>Viridiplantae</taxon>
        <taxon>Streptophyta</taxon>
        <taxon>Embryophyta</taxon>
        <taxon>Tracheophyta</taxon>
        <taxon>Spermatophyta</taxon>
        <taxon>Magnoliopsida</taxon>
        <taxon>eudicotyledons</taxon>
        <taxon>Gunneridae</taxon>
        <taxon>Pentapetalae</taxon>
        <taxon>Dilleniales</taxon>
        <taxon>Dilleniaceae</taxon>
        <taxon>Dillenia</taxon>
    </lineage>
</organism>
<evidence type="ECO:0000313" key="12">
    <source>
        <dbReference type="Proteomes" id="UP001370490"/>
    </source>
</evidence>
<dbReference type="InterPro" id="IPR045051">
    <property type="entry name" value="SBT"/>
</dbReference>
<dbReference type="InterPro" id="IPR036852">
    <property type="entry name" value="Peptidase_S8/S53_dom_sf"/>
</dbReference>
<dbReference type="GO" id="GO:0006508">
    <property type="term" value="P:proteolysis"/>
    <property type="evidence" value="ECO:0007669"/>
    <property type="project" value="UniProtKB-KW"/>
</dbReference>
<dbReference type="GO" id="GO:0004252">
    <property type="term" value="F:serine-type endopeptidase activity"/>
    <property type="evidence" value="ECO:0007669"/>
    <property type="project" value="InterPro"/>
</dbReference>
<evidence type="ECO:0000256" key="5">
    <source>
        <dbReference type="ARBA" id="ARBA00022825"/>
    </source>
</evidence>
<dbReference type="InterPro" id="IPR046450">
    <property type="entry name" value="PA_dom_sf"/>
</dbReference>
<evidence type="ECO:0000256" key="3">
    <source>
        <dbReference type="ARBA" id="ARBA00022729"/>
    </source>
</evidence>
<accession>A0AAN8W7E2</accession>
<dbReference type="InterPro" id="IPR010259">
    <property type="entry name" value="S8pro/Inhibitor_I9"/>
</dbReference>
<dbReference type="AlphaFoldDB" id="A0AAN8W7E2"/>
<dbReference type="SUPFAM" id="SSF52025">
    <property type="entry name" value="PA domain"/>
    <property type="match status" value="1"/>
</dbReference>
<keyword evidence="12" id="KW-1185">Reference proteome</keyword>
<evidence type="ECO:0000256" key="6">
    <source>
        <dbReference type="ARBA" id="ARBA00023180"/>
    </source>
</evidence>
<dbReference type="CDD" id="cd04852">
    <property type="entry name" value="Peptidases_S8_3"/>
    <property type="match status" value="1"/>
</dbReference>
<evidence type="ECO:0000259" key="8">
    <source>
        <dbReference type="Pfam" id="PF00082"/>
    </source>
</evidence>
<sequence>MEGFAAQLSQLEVESLRNLPDVIAIRPDRRLEIHTTYSYKFLGLHLGGAWFKSRYGRGSIIGVLDTGIWPESPSFDDHWMPPVTKKWRGICQEGQSFNSSSCNRKLIGARYFSKGHRVASFTTSLGTINEYASPRDAHGHGTHTASTAGGTAVSMASVLGNGDGMTRGMAPDAHIAVYKVCWFSGCYSSDILAAIDVAIRDGVDVLSLSLGGFPVPLYEDTIAIGSYRAMEHGISVICSAGNNGPIKSSVANEAPWITTVGASTLDRRFPAIVRLGNGETLYGESLYPGNQFRRAQRELELVYVKDGDTGNEYCSTGSLPKAKVRGKMVICDRGVNGRAEKGQIVKEAGGAAMILANTAINQEDNSVDVHVLPATKPQGITGITQLLSH</sequence>
<evidence type="ECO:0000259" key="10">
    <source>
        <dbReference type="Pfam" id="PF05922"/>
    </source>
</evidence>
<feature type="domain" description="Peptidase S8/S53" evidence="8">
    <location>
        <begin position="56"/>
        <end position="265"/>
    </location>
</feature>
<comment type="caution">
    <text evidence="7">Lacks conserved residue(s) required for the propagation of feature annotation.</text>
</comment>
<dbReference type="Pfam" id="PF02225">
    <property type="entry name" value="PA"/>
    <property type="match status" value="1"/>
</dbReference>
<dbReference type="Pfam" id="PF05922">
    <property type="entry name" value="Inhibitor_I9"/>
    <property type="match status" value="1"/>
</dbReference>
<keyword evidence="5" id="KW-0720">Serine protease</keyword>
<keyword evidence="6" id="KW-0325">Glycoprotein</keyword>
<evidence type="ECO:0000313" key="11">
    <source>
        <dbReference type="EMBL" id="KAK6940602.1"/>
    </source>
</evidence>
<proteinExistence type="inferred from homology"/>
<dbReference type="InterPro" id="IPR003137">
    <property type="entry name" value="PA_domain"/>
</dbReference>
<feature type="domain" description="Inhibitor I9" evidence="10">
    <location>
        <begin position="1"/>
        <end position="34"/>
    </location>
</feature>
<dbReference type="Gene3D" id="3.40.50.200">
    <property type="entry name" value="Peptidase S8/S53 domain"/>
    <property type="match status" value="1"/>
</dbReference>
<protein>
    <submittedName>
        <fullName evidence="11">PA domain</fullName>
    </submittedName>
</protein>
<dbReference type="PANTHER" id="PTHR10795">
    <property type="entry name" value="PROPROTEIN CONVERTASE SUBTILISIN/KEXIN"/>
    <property type="match status" value="1"/>
</dbReference>
<dbReference type="InterPro" id="IPR000209">
    <property type="entry name" value="Peptidase_S8/S53_dom"/>
</dbReference>
<dbReference type="PROSITE" id="PS51892">
    <property type="entry name" value="SUBTILASE"/>
    <property type="match status" value="1"/>
</dbReference>
<evidence type="ECO:0000259" key="9">
    <source>
        <dbReference type="Pfam" id="PF02225"/>
    </source>
</evidence>
<dbReference type="SUPFAM" id="SSF52743">
    <property type="entry name" value="Subtilisin-like"/>
    <property type="match status" value="1"/>
</dbReference>
<feature type="domain" description="PA" evidence="9">
    <location>
        <begin position="299"/>
        <end position="375"/>
    </location>
</feature>
<evidence type="ECO:0000256" key="7">
    <source>
        <dbReference type="PROSITE-ProRule" id="PRU01240"/>
    </source>
</evidence>
<dbReference type="CDD" id="cd02120">
    <property type="entry name" value="PA_subtilisin_like"/>
    <property type="match status" value="1"/>
</dbReference>
<name>A0AAN8W7E2_9MAGN</name>
<keyword evidence="3" id="KW-0732">Signal</keyword>
<dbReference type="PRINTS" id="PR00723">
    <property type="entry name" value="SUBTILISIN"/>
</dbReference>
<dbReference type="EMBL" id="JBAMMX010000005">
    <property type="protein sequence ID" value="KAK6940602.1"/>
    <property type="molecule type" value="Genomic_DNA"/>
</dbReference>